<dbReference type="AlphaFoldDB" id="A0A9R1TYE8"/>
<keyword evidence="1" id="KW-0472">Membrane</keyword>
<reference evidence="3" key="1">
    <citation type="submission" date="2025-08" db="UniProtKB">
        <authorList>
            <consortium name="RefSeq"/>
        </authorList>
    </citation>
    <scope>IDENTIFICATION</scope>
    <source>
        <strain evidence="3">USDA-PBARC FA_bdor</strain>
        <tissue evidence="3">Whole organism</tissue>
    </source>
</reference>
<protein>
    <submittedName>
        <fullName evidence="3">Uncharacterized protein</fullName>
    </submittedName>
</protein>
<dbReference type="GeneID" id="105266162"/>
<evidence type="ECO:0000313" key="2">
    <source>
        <dbReference type="Proteomes" id="UP000694866"/>
    </source>
</evidence>
<name>A0A9R1TYE8_9HYME</name>
<proteinExistence type="predicted"/>
<accession>A0A9R1TYE8</accession>
<keyword evidence="1" id="KW-1133">Transmembrane helix</keyword>
<sequence length="122" mass="14379">MSLVGFFQHNILKFRRSKNCCEHGKQFLPLDFFTPTAQFSSPEIMVLVQLTSSLLALFLQLLNISLDIFLTFFPMTSLISSDSHEENTENRWVKNTQRPDNMELKLFMQKNNVHRQQNVNRR</sequence>
<dbReference type="KEGG" id="fas:105266162"/>
<dbReference type="Proteomes" id="UP000694866">
    <property type="component" value="Unplaced"/>
</dbReference>
<dbReference type="RefSeq" id="XP_011302411.1">
    <property type="nucleotide sequence ID" value="XM_011304109.1"/>
</dbReference>
<evidence type="ECO:0000313" key="3">
    <source>
        <dbReference type="RefSeq" id="XP_011302411.1"/>
    </source>
</evidence>
<organism evidence="2 3">
    <name type="scientific">Fopius arisanus</name>
    <dbReference type="NCBI Taxonomy" id="64838"/>
    <lineage>
        <taxon>Eukaryota</taxon>
        <taxon>Metazoa</taxon>
        <taxon>Ecdysozoa</taxon>
        <taxon>Arthropoda</taxon>
        <taxon>Hexapoda</taxon>
        <taxon>Insecta</taxon>
        <taxon>Pterygota</taxon>
        <taxon>Neoptera</taxon>
        <taxon>Endopterygota</taxon>
        <taxon>Hymenoptera</taxon>
        <taxon>Apocrita</taxon>
        <taxon>Ichneumonoidea</taxon>
        <taxon>Braconidae</taxon>
        <taxon>Opiinae</taxon>
        <taxon>Fopius</taxon>
    </lineage>
</organism>
<evidence type="ECO:0000256" key="1">
    <source>
        <dbReference type="SAM" id="Phobius"/>
    </source>
</evidence>
<keyword evidence="2" id="KW-1185">Reference proteome</keyword>
<keyword evidence="1" id="KW-0812">Transmembrane</keyword>
<gene>
    <name evidence="3" type="primary">LOC105266162</name>
</gene>
<feature type="transmembrane region" description="Helical" evidence="1">
    <location>
        <begin position="54"/>
        <end position="73"/>
    </location>
</feature>